<keyword evidence="3" id="KW-1185">Reference proteome</keyword>
<sequence length="71" mass="8369">MNQICTRTSGCLNWFQTCPSFSLYSQPQERNHGFCRTYIFPSSTNFQCYHFPVILSNLNHSNRQCNIEDNK</sequence>
<name>A0A0R0G1W6_SOYBN</name>
<dbReference type="Gramene" id="KRH09257">
    <property type="protein sequence ID" value="KRH09257"/>
    <property type="gene ID" value="GLYMA_16G206700"/>
</dbReference>
<gene>
    <name evidence="1" type="ORF">GLYMA_16G206700</name>
</gene>
<evidence type="ECO:0000313" key="2">
    <source>
        <dbReference type="EnsemblPlants" id="KRH09257"/>
    </source>
</evidence>
<reference evidence="2" key="2">
    <citation type="submission" date="2018-02" db="UniProtKB">
        <authorList>
            <consortium name="EnsemblPlants"/>
        </authorList>
    </citation>
    <scope>IDENTIFICATION</scope>
    <source>
        <strain evidence="2">Williams 82</strain>
    </source>
</reference>
<dbReference type="Proteomes" id="UP000008827">
    <property type="component" value="Chromosome 16"/>
</dbReference>
<proteinExistence type="predicted"/>
<accession>A0A0R0G1W6</accession>
<reference evidence="1 2" key="1">
    <citation type="journal article" date="2010" name="Nature">
        <title>Genome sequence of the palaeopolyploid soybean.</title>
        <authorList>
            <person name="Schmutz J."/>
            <person name="Cannon S.B."/>
            <person name="Schlueter J."/>
            <person name="Ma J."/>
            <person name="Mitros T."/>
            <person name="Nelson W."/>
            <person name="Hyten D.L."/>
            <person name="Song Q."/>
            <person name="Thelen J.J."/>
            <person name="Cheng J."/>
            <person name="Xu D."/>
            <person name="Hellsten U."/>
            <person name="May G.D."/>
            <person name="Yu Y."/>
            <person name="Sakurai T."/>
            <person name="Umezawa T."/>
            <person name="Bhattacharyya M.K."/>
            <person name="Sandhu D."/>
            <person name="Valliyodan B."/>
            <person name="Lindquist E."/>
            <person name="Peto M."/>
            <person name="Grant D."/>
            <person name="Shu S."/>
            <person name="Goodstein D."/>
            <person name="Barry K."/>
            <person name="Futrell-Griggs M."/>
            <person name="Abernathy B."/>
            <person name="Du J."/>
            <person name="Tian Z."/>
            <person name="Zhu L."/>
            <person name="Gill N."/>
            <person name="Joshi T."/>
            <person name="Libault M."/>
            <person name="Sethuraman A."/>
            <person name="Zhang X.-C."/>
            <person name="Shinozaki K."/>
            <person name="Nguyen H.T."/>
            <person name="Wing R.A."/>
            <person name="Cregan P."/>
            <person name="Specht J."/>
            <person name="Grimwood J."/>
            <person name="Rokhsar D."/>
            <person name="Stacey G."/>
            <person name="Shoemaker R.C."/>
            <person name="Jackson S.A."/>
        </authorList>
    </citation>
    <scope>NUCLEOTIDE SEQUENCE [LARGE SCALE GENOMIC DNA]</scope>
    <source>
        <strain evidence="2">cv. Williams 82</strain>
        <tissue evidence="1">Callus</tissue>
    </source>
</reference>
<reference evidence="1" key="3">
    <citation type="submission" date="2018-07" db="EMBL/GenBank/DDBJ databases">
        <title>WGS assembly of Glycine max.</title>
        <authorList>
            <person name="Schmutz J."/>
            <person name="Cannon S."/>
            <person name="Schlueter J."/>
            <person name="Ma J."/>
            <person name="Mitros T."/>
            <person name="Nelson W."/>
            <person name="Hyten D."/>
            <person name="Song Q."/>
            <person name="Thelen J."/>
            <person name="Cheng J."/>
            <person name="Xu D."/>
            <person name="Hellsten U."/>
            <person name="May G."/>
            <person name="Yu Y."/>
            <person name="Sakurai T."/>
            <person name="Umezawa T."/>
            <person name="Bhattacharyya M."/>
            <person name="Sandhu D."/>
            <person name="Valliyodan B."/>
            <person name="Lindquist E."/>
            <person name="Peto M."/>
            <person name="Grant D."/>
            <person name="Shu S."/>
            <person name="Goodstein D."/>
            <person name="Barry K."/>
            <person name="Futrell-Griggs M."/>
            <person name="Abernathy B."/>
            <person name="Du J."/>
            <person name="Tian Z."/>
            <person name="Zhu L."/>
            <person name="Gill N."/>
            <person name="Joshi T."/>
            <person name="Libault M."/>
            <person name="Sethuraman A."/>
            <person name="Zhang X."/>
            <person name="Shinozaki K."/>
            <person name="Nguyen H."/>
            <person name="Wing R."/>
            <person name="Cregan P."/>
            <person name="Specht J."/>
            <person name="Grimwood J."/>
            <person name="Rokhsar D."/>
            <person name="Stacey G."/>
            <person name="Shoemaker R."/>
            <person name="Jackson S."/>
        </authorList>
    </citation>
    <scope>NUCLEOTIDE SEQUENCE</scope>
    <source>
        <tissue evidence="1">Callus</tissue>
    </source>
</reference>
<dbReference type="AlphaFoldDB" id="A0A0R0G1W6"/>
<protein>
    <submittedName>
        <fullName evidence="1 2">Uncharacterized protein</fullName>
    </submittedName>
</protein>
<dbReference type="InParanoid" id="A0A0R0G1W6"/>
<evidence type="ECO:0000313" key="1">
    <source>
        <dbReference type="EMBL" id="KRH09257.1"/>
    </source>
</evidence>
<organism evidence="1">
    <name type="scientific">Glycine max</name>
    <name type="common">Soybean</name>
    <name type="synonym">Glycine hispida</name>
    <dbReference type="NCBI Taxonomy" id="3847"/>
    <lineage>
        <taxon>Eukaryota</taxon>
        <taxon>Viridiplantae</taxon>
        <taxon>Streptophyta</taxon>
        <taxon>Embryophyta</taxon>
        <taxon>Tracheophyta</taxon>
        <taxon>Spermatophyta</taxon>
        <taxon>Magnoliopsida</taxon>
        <taxon>eudicotyledons</taxon>
        <taxon>Gunneridae</taxon>
        <taxon>Pentapetalae</taxon>
        <taxon>rosids</taxon>
        <taxon>fabids</taxon>
        <taxon>Fabales</taxon>
        <taxon>Fabaceae</taxon>
        <taxon>Papilionoideae</taxon>
        <taxon>50 kb inversion clade</taxon>
        <taxon>NPAAA clade</taxon>
        <taxon>indigoferoid/millettioid clade</taxon>
        <taxon>Phaseoleae</taxon>
        <taxon>Glycine</taxon>
        <taxon>Glycine subgen. Soja</taxon>
    </lineage>
</organism>
<evidence type="ECO:0000313" key="3">
    <source>
        <dbReference type="Proteomes" id="UP000008827"/>
    </source>
</evidence>
<dbReference type="EnsemblPlants" id="KRH09257">
    <property type="protein sequence ID" value="KRH09257"/>
    <property type="gene ID" value="GLYMA_16G206700"/>
</dbReference>
<dbReference type="EMBL" id="CM000849">
    <property type="protein sequence ID" value="KRH09257.1"/>
    <property type="molecule type" value="Genomic_DNA"/>
</dbReference>